<sequence length="131" mass="13108">MRTLALLIAAVGILLEGLVIGVVLFALGGVIDAYSMSLNGSDPSVASPAVKAAGIGLALLLVVLAAGLGAAAARDRHARGMAVTALVIQCLVVVVAGIALGWAVFAGTLLVLGTIMYALLDDRPTPAHRRG</sequence>
<evidence type="ECO:0008006" key="4">
    <source>
        <dbReference type="Google" id="ProtNLM"/>
    </source>
</evidence>
<evidence type="ECO:0000256" key="1">
    <source>
        <dbReference type="SAM" id="Phobius"/>
    </source>
</evidence>
<reference evidence="3" key="1">
    <citation type="journal article" date="2019" name="Int. J. Syst. Evol. Microbiol.">
        <title>The Global Catalogue of Microorganisms (GCM) 10K type strain sequencing project: providing services to taxonomists for standard genome sequencing and annotation.</title>
        <authorList>
            <consortium name="The Broad Institute Genomics Platform"/>
            <consortium name="The Broad Institute Genome Sequencing Center for Infectious Disease"/>
            <person name="Wu L."/>
            <person name="Ma J."/>
        </authorList>
    </citation>
    <scope>NUCLEOTIDE SEQUENCE [LARGE SCALE GENOMIC DNA]</scope>
    <source>
        <strain evidence="3">JCM 3272</strain>
    </source>
</reference>
<evidence type="ECO:0000313" key="3">
    <source>
        <dbReference type="Proteomes" id="UP001501444"/>
    </source>
</evidence>
<proteinExistence type="predicted"/>
<keyword evidence="1" id="KW-0472">Membrane</keyword>
<gene>
    <name evidence="2" type="ORF">GCM10010170_098460</name>
</gene>
<accession>A0ABP5UVJ0</accession>
<keyword evidence="3" id="KW-1185">Reference proteome</keyword>
<dbReference type="EMBL" id="BAAARV010000107">
    <property type="protein sequence ID" value="GAA2387476.1"/>
    <property type="molecule type" value="Genomic_DNA"/>
</dbReference>
<dbReference type="RefSeq" id="WP_344619645.1">
    <property type="nucleotide sequence ID" value="NZ_BAAARV010000107.1"/>
</dbReference>
<feature type="transmembrane region" description="Helical" evidence="1">
    <location>
        <begin position="102"/>
        <end position="120"/>
    </location>
</feature>
<organism evidence="2 3">
    <name type="scientific">Dactylosporangium salmoneum</name>
    <dbReference type="NCBI Taxonomy" id="53361"/>
    <lineage>
        <taxon>Bacteria</taxon>
        <taxon>Bacillati</taxon>
        <taxon>Actinomycetota</taxon>
        <taxon>Actinomycetes</taxon>
        <taxon>Micromonosporales</taxon>
        <taxon>Micromonosporaceae</taxon>
        <taxon>Dactylosporangium</taxon>
    </lineage>
</organism>
<comment type="caution">
    <text evidence="2">The sequence shown here is derived from an EMBL/GenBank/DDBJ whole genome shotgun (WGS) entry which is preliminary data.</text>
</comment>
<protein>
    <recommendedName>
        <fullName evidence="4">Integral membrane protein</fullName>
    </recommendedName>
</protein>
<evidence type="ECO:0000313" key="2">
    <source>
        <dbReference type="EMBL" id="GAA2387476.1"/>
    </source>
</evidence>
<feature type="transmembrane region" description="Helical" evidence="1">
    <location>
        <begin position="49"/>
        <end position="71"/>
    </location>
</feature>
<keyword evidence="1" id="KW-1133">Transmembrane helix</keyword>
<dbReference type="Proteomes" id="UP001501444">
    <property type="component" value="Unassembled WGS sequence"/>
</dbReference>
<name>A0ABP5UVJ0_9ACTN</name>
<keyword evidence="1" id="KW-0812">Transmembrane</keyword>